<feature type="non-terminal residue" evidence="1">
    <location>
        <position position="73"/>
    </location>
</feature>
<proteinExistence type="predicted"/>
<protein>
    <submittedName>
        <fullName evidence="1">Uncharacterized protein</fullName>
    </submittedName>
</protein>
<evidence type="ECO:0000313" key="1">
    <source>
        <dbReference type="EMBL" id="MCI70330.1"/>
    </source>
</evidence>
<name>A0A392UD29_9FABA</name>
<accession>A0A392UD29</accession>
<dbReference type="Proteomes" id="UP000265520">
    <property type="component" value="Unassembled WGS sequence"/>
</dbReference>
<reference evidence="1 2" key="1">
    <citation type="journal article" date="2018" name="Front. Plant Sci.">
        <title>Red Clover (Trifolium pratense) and Zigzag Clover (T. medium) - A Picture of Genomic Similarities and Differences.</title>
        <authorList>
            <person name="Dluhosova J."/>
            <person name="Istvanek J."/>
            <person name="Nedelnik J."/>
            <person name="Repkova J."/>
        </authorList>
    </citation>
    <scope>NUCLEOTIDE SEQUENCE [LARGE SCALE GENOMIC DNA]</scope>
    <source>
        <strain evidence="2">cv. 10/8</strain>
        <tissue evidence="1">Leaf</tissue>
    </source>
</reference>
<evidence type="ECO:0000313" key="2">
    <source>
        <dbReference type="Proteomes" id="UP000265520"/>
    </source>
</evidence>
<sequence>MTWYFRISHPYIICIPAGHSVMPAESDAAVLGRLPSIWDILNDLMISDEVPNGSHVYNELQSAYTLTFVPNQG</sequence>
<dbReference type="AlphaFoldDB" id="A0A392UD29"/>
<dbReference type="EMBL" id="LXQA010773720">
    <property type="protein sequence ID" value="MCI70330.1"/>
    <property type="molecule type" value="Genomic_DNA"/>
</dbReference>
<keyword evidence="2" id="KW-1185">Reference proteome</keyword>
<organism evidence="1 2">
    <name type="scientific">Trifolium medium</name>
    <dbReference type="NCBI Taxonomy" id="97028"/>
    <lineage>
        <taxon>Eukaryota</taxon>
        <taxon>Viridiplantae</taxon>
        <taxon>Streptophyta</taxon>
        <taxon>Embryophyta</taxon>
        <taxon>Tracheophyta</taxon>
        <taxon>Spermatophyta</taxon>
        <taxon>Magnoliopsida</taxon>
        <taxon>eudicotyledons</taxon>
        <taxon>Gunneridae</taxon>
        <taxon>Pentapetalae</taxon>
        <taxon>rosids</taxon>
        <taxon>fabids</taxon>
        <taxon>Fabales</taxon>
        <taxon>Fabaceae</taxon>
        <taxon>Papilionoideae</taxon>
        <taxon>50 kb inversion clade</taxon>
        <taxon>NPAAA clade</taxon>
        <taxon>Hologalegina</taxon>
        <taxon>IRL clade</taxon>
        <taxon>Trifolieae</taxon>
        <taxon>Trifolium</taxon>
    </lineage>
</organism>
<comment type="caution">
    <text evidence="1">The sequence shown here is derived from an EMBL/GenBank/DDBJ whole genome shotgun (WGS) entry which is preliminary data.</text>
</comment>